<dbReference type="Pfam" id="PF08240">
    <property type="entry name" value="ADH_N"/>
    <property type="match status" value="1"/>
</dbReference>
<dbReference type="CDD" id="cd08268">
    <property type="entry name" value="MDR2"/>
    <property type="match status" value="1"/>
</dbReference>
<dbReference type="InterPro" id="IPR020843">
    <property type="entry name" value="ER"/>
</dbReference>
<dbReference type="SMART" id="SM00829">
    <property type="entry name" value="PKS_ER"/>
    <property type="match status" value="1"/>
</dbReference>
<dbReference type="SUPFAM" id="SSF51735">
    <property type="entry name" value="NAD(P)-binding Rossmann-fold domains"/>
    <property type="match status" value="1"/>
</dbReference>
<evidence type="ECO:0000256" key="1">
    <source>
        <dbReference type="ARBA" id="ARBA00022857"/>
    </source>
</evidence>
<dbReference type="Pfam" id="PF00107">
    <property type="entry name" value="ADH_zinc_N"/>
    <property type="match status" value="1"/>
</dbReference>
<gene>
    <name evidence="4" type="ORF">PAMC26577_39415</name>
</gene>
<dbReference type="EMBL" id="NBTZ01000180">
    <property type="protein sequence ID" value="OTP65559.1"/>
    <property type="molecule type" value="Genomic_DNA"/>
</dbReference>
<dbReference type="InterPro" id="IPR036291">
    <property type="entry name" value="NAD(P)-bd_dom_sf"/>
</dbReference>
<dbReference type="GO" id="GO:0016651">
    <property type="term" value="F:oxidoreductase activity, acting on NAD(P)H"/>
    <property type="evidence" value="ECO:0007669"/>
    <property type="project" value="TreeGrafter"/>
</dbReference>
<dbReference type="GO" id="GO:0070402">
    <property type="term" value="F:NADPH binding"/>
    <property type="evidence" value="ECO:0007669"/>
    <property type="project" value="TreeGrafter"/>
</dbReference>
<evidence type="ECO:0000313" key="4">
    <source>
        <dbReference type="EMBL" id="OTP65559.1"/>
    </source>
</evidence>
<dbReference type="SUPFAM" id="SSF50129">
    <property type="entry name" value="GroES-like"/>
    <property type="match status" value="1"/>
</dbReference>
<organism evidence="4 5">
    <name type="scientific">Caballeronia sordidicola</name>
    <name type="common">Burkholderia sordidicola</name>
    <dbReference type="NCBI Taxonomy" id="196367"/>
    <lineage>
        <taxon>Bacteria</taxon>
        <taxon>Pseudomonadati</taxon>
        <taxon>Pseudomonadota</taxon>
        <taxon>Betaproteobacteria</taxon>
        <taxon>Burkholderiales</taxon>
        <taxon>Burkholderiaceae</taxon>
        <taxon>Caballeronia</taxon>
    </lineage>
</organism>
<dbReference type="Gene3D" id="3.40.50.720">
    <property type="entry name" value="NAD(P)-binding Rossmann-like Domain"/>
    <property type="match status" value="1"/>
</dbReference>
<dbReference type="Proteomes" id="UP000195221">
    <property type="component" value="Unassembled WGS sequence"/>
</dbReference>
<dbReference type="InterPro" id="IPR011032">
    <property type="entry name" value="GroES-like_sf"/>
</dbReference>
<proteinExistence type="predicted"/>
<dbReference type="AlphaFoldDB" id="A0A242M436"/>
<reference evidence="4 5" key="1">
    <citation type="submission" date="2017-03" db="EMBL/GenBank/DDBJ databases">
        <title>Genome analysis of strain PAMC 26577.</title>
        <authorList>
            <person name="Oh H.-M."/>
            <person name="Yang J.-A."/>
        </authorList>
    </citation>
    <scope>NUCLEOTIDE SEQUENCE [LARGE SCALE GENOMIC DNA]</scope>
    <source>
        <strain evidence="4 5">PAMC 26577</strain>
    </source>
</reference>
<evidence type="ECO:0000256" key="2">
    <source>
        <dbReference type="ARBA" id="ARBA00023002"/>
    </source>
</evidence>
<evidence type="ECO:0000259" key="3">
    <source>
        <dbReference type="SMART" id="SM00829"/>
    </source>
</evidence>
<evidence type="ECO:0000313" key="5">
    <source>
        <dbReference type="Proteomes" id="UP000195221"/>
    </source>
</evidence>
<dbReference type="RefSeq" id="WP_086386828.1">
    <property type="nucleotide sequence ID" value="NZ_NBTZ01000180.1"/>
</dbReference>
<accession>A0A242M436</accession>
<keyword evidence="2" id="KW-0560">Oxidoreductase</keyword>
<comment type="caution">
    <text evidence="4">The sequence shown here is derived from an EMBL/GenBank/DDBJ whole genome shotgun (WGS) entry which is preliminary data.</text>
</comment>
<sequence length="329" mass="35216">MSRVVSFSRFGGPEVLEIHDVPVPVPGADEVRIQVKAIGLNRAEAMWRAGVYVEPVILPARLGYEISGVVDAVGTNVTHVEPGNVVSTVPSFSMNDYGMYGELVLAPAHAVVKHTAPIAFEDAVAIWNVFITPYAAFTENNRLSAGQTVLIPAASSGVGIGAIQVANALGARPVALTRTRDKRDALIEVGAAHVIVTGEQDLVQEVARITEGKGAELVFDPVGGPNFAKLVEATAPRGTILVYGALSQEVTPLPMLSVLAKRITIHGYNLFDTTTTPLLQKEAVEFIIDGLTSGKLKTVIAQRFEFDNIVEAHRTLERNQHMGRLIVTV</sequence>
<dbReference type="PANTHER" id="PTHR48106">
    <property type="entry name" value="QUINONE OXIDOREDUCTASE PIG3-RELATED"/>
    <property type="match status" value="1"/>
</dbReference>
<dbReference type="PANTHER" id="PTHR48106:SF5">
    <property type="entry name" value="ZINC-CONTAINING ALCOHOL DEHYDROGENASE"/>
    <property type="match status" value="1"/>
</dbReference>
<dbReference type="InterPro" id="IPR013149">
    <property type="entry name" value="ADH-like_C"/>
</dbReference>
<name>A0A242M436_CABSO</name>
<dbReference type="Gene3D" id="3.90.180.10">
    <property type="entry name" value="Medium-chain alcohol dehydrogenases, catalytic domain"/>
    <property type="match status" value="1"/>
</dbReference>
<feature type="domain" description="Enoyl reductase (ER)" evidence="3">
    <location>
        <begin position="11"/>
        <end position="327"/>
    </location>
</feature>
<protein>
    <submittedName>
        <fullName evidence="4">Quinone oxidoreductase</fullName>
    </submittedName>
</protein>
<dbReference type="InterPro" id="IPR013154">
    <property type="entry name" value="ADH-like_N"/>
</dbReference>
<keyword evidence="1" id="KW-0521">NADP</keyword>